<name>A0AB39QCM9_9ACTN</name>
<proteinExistence type="predicted"/>
<organism evidence="1">
    <name type="scientific">Streptomyces sp. R28</name>
    <dbReference type="NCBI Taxonomy" id="3238628"/>
    <lineage>
        <taxon>Bacteria</taxon>
        <taxon>Bacillati</taxon>
        <taxon>Actinomycetota</taxon>
        <taxon>Actinomycetes</taxon>
        <taxon>Kitasatosporales</taxon>
        <taxon>Streptomycetaceae</taxon>
        <taxon>Streptomyces</taxon>
    </lineage>
</organism>
<dbReference type="AlphaFoldDB" id="A0AB39QCM9"/>
<accession>A0AB39QCM9</accession>
<evidence type="ECO:0000313" key="1">
    <source>
        <dbReference type="EMBL" id="XDQ40146.1"/>
    </source>
</evidence>
<reference evidence="1" key="1">
    <citation type="submission" date="2024-07" db="EMBL/GenBank/DDBJ databases">
        <authorList>
            <person name="Yu S.T."/>
        </authorList>
    </citation>
    <scope>NUCLEOTIDE SEQUENCE</scope>
    <source>
        <strain evidence="1">R28</strain>
    </source>
</reference>
<dbReference type="EMBL" id="CP163439">
    <property type="protein sequence ID" value="XDQ40146.1"/>
    <property type="molecule type" value="Genomic_DNA"/>
</dbReference>
<protein>
    <submittedName>
        <fullName evidence="1">Uncharacterized protein</fullName>
    </submittedName>
</protein>
<sequence>MSDSEIPHDDGRPVDVYLDLLRIRMDTEDYRLLLRVVEPALQAIEEERLSSLDLALGTGDGDELPQEVRDEAALVIATAVTGRLDNEVIEIDVDETGPVRIVTDATTASDPVRLSEIADYIRERHRQTEELRGIAEVSGLPTDF</sequence>
<gene>
    <name evidence="1" type="ORF">AB5J49_46195</name>
</gene>
<dbReference type="RefSeq" id="WP_369174852.1">
    <property type="nucleotide sequence ID" value="NZ_CP163439.1"/>
</dbReference>